<dbReference type="Pfam" id="PF00069">
    <property type="entry name" value="Pkinase"/>
    <property type="match status" value="1"/>
</dbReference>
<dbReference type="PROSITE" id="PS50011">
    <property type="entry name" value="PROTEIN_KINASE_DOM"/>
    <property type="match status" value="1"/>
</dbReference>
<evidence type="ECO:0000256" key="2">
    <source>
        <dbReference type="ARBA" id="ARBA00022679"/>
    </source>
</evidence>
<evidence type="ECO:0000313" key="8">
    <source>
        <dbReference type="WBParaSite" id="Hba_13821"/>
    </source>
</evidence>
<evidence type="ECO:0000313" key="7">
    <source>
        <dbReference type="Proteomes" id="UP000095283"/>
    </source>
</evidence>
<evidence type="ECO:0000259" key="6">
    <source>
        <dbReference type="PROSITE" id="PS50011"/>
    </source>
</evidence>
<accession>A0A1I7X8J7</accession>
<dbReference type="Proteomes" id="UP000095283">
    <property type="component" value="Unplaced"/>
</dbReference>
<dbReference type="InterPro" id="IPR011009">
    <property type="entry name" value="Kinase-like_dom_sf"/>
</dbReference>
<dbReference type="PANTHER" id="PTHR24351">
    <property type="entry name" value="RIBOSOMAL PROTEIN S6 KINASE"/>
    <property type="match status" value="1"/>
</dbReference>
<evidence type="ECO:0000256" key="3">
    <source>
        <dbReference type="ARBA" id="ARBA00022741"/>
    </source>
</evidence>
<sequence length="137" mass="15348">MCSSSIYSLVDSDGDLLHIMLKRPEKKFSLSESKFYAAELLSSLQHIHTLSIVHRDVKPENILVSASGHILLSDFGSVKDLSEPETKVDCSEIRSRRCSFVGTAQYVSPEDSMAKVIRSEFIRGIFVLVMVILRCLI</sequence>
<keyword evidence="4" id="KW-0418">Kinase</keyword>
<proteinExistence type="predicted"/>
<dbReference type="InterPro" id="IPR008271">
    <property type="entry name" value="Ser/Thr_kinase_AS"/>
</dbReference>
<protein>
    <submittedName>
        <fullName evidence="8">Protein kinase domain-containing protein</fullName>
    </submittedName>
</protein>
<keyword evidence="3" id="KW-0547">Nucleotide-binding</keyword>
<keyword evidence="5" id="KW-0067">ATP-binding</keyword>
<name>A0A1I7X8J7_HETBA</name>
<dbReference type="InterPro" id="IPR000719">
    <property type="entry name" value="Prot_kinase_dom"/>
</dbReference>
<evidence type="ECO:0000256" key="5">
    <source>
        <dbReference type="ARBA" id="ARBA00022840"/>
    </source>
</evidence>
<dbReference type="GO" id="GO:0005524">
    <property type="term" value="F:ATP binding"/>
    <property type="evidence" value="ECO:0007669"/>
    <property type="project" value="UniProtKB-KW"/>
</dbReference>
<dbReference type="Gene3D" id="1.10.510.10">
    <property type="entry name" value="Transferase(Phosphotransferase) domain 1"/>
    <property type="match status" value="1"/>
</dbReference>
<dbReference type="PROSITE" id="PS00108">
    <property type="entry name" value="PROTEIN_KINASE_ST"/>
    <property type="match status" value="1"/>
</dbReference>
<reference evidence="8" key="1">
    <citation type="submission" date="2016-11" db="UniProtKB">
        <authorList>
            <consortium name="WormBaseParasite"/>
        </authorList>
    </citation>
    <scope>IDENTIFICATION</scope>
</reference>
<feature type="domain" description="Protein kinase" evidence="6">
    <location>
        <begin position="1"/>
        <end position="137"/>
    </location>
</feature>
<dbReference type="AlphaFoldDB" id="A0A1I7X8J7"/>
<evidence type="ECO:0000256" key="1">
    <source>
        <dbReference type="ARBA" id="ARBA00022527"/>
    </source>
</evidence>
<keyword evidence="1" id="KW-0723">Serine/threonine-protein kinase</keyword>
<dbReference type="GO" id="GO:0004674">
    <property type="term" value="F:protein serine/threonine kinase activity"/>
    <property type="evidence" value="ECO:0007669"/>
    <property type="project" value="UniProtKB-KW"/>
</dbReference>
<keyword evidence="7" id="KW-1185">Reference proteome</keyword>
<keyword evidence="2" id="KW-0808">Transferase</keyword>
<organism evidence="7 8">
    <name type="scientific">Heterorhabditis bacteriophora</name>
    <name type="common">Entomopathogenic nematode worm</name>
    <dbReference type="NCBI Taxonomy" id="37862"/>
    <lineage>
        <taxon>Eukaryota</taxon>
        <taxon>Metazoa</taxon>
        <taxon>Ecdysozoa</taxon>
        <taxon>Nematoda</taxon>
        <taxon>Chromadorea</taxon>
        <taxon>Rhabditida</taxon>
        <taxon>Rhabditina</taxon>
        <taxon>Rhabditomorpha</taxon>
        <taxon>Strongyloidea</taxon>
        <taxon>Heterorhabditidae</taxon>
        <taxon>Heterorhabditis</taxon>
    </lineage>
</organism>
<dbReference type="SMART" id="SM00220">
    <property type="entry name" value="S_TKc"/>
    <property type="match status" value="1"/>
</dbReference>
<evidence type="ECO:0000256" key="4">
    <source>
        <dbReference type="ARBA" id="ARBA00022777"/>
    </source>
</evidence>
<dbReference type="WBParaSite" id="Hba_13821">
    <property type="protein sequence ID" value="Hba_13821"/>
    <property type="gene ID" value="Hba_13821"/>
</dbReference>
<dbReference type="SUPFAM" id="SSF56112">
    <property type="entry name" value="Protein kinase-like (PK-like)"/>
    <property type="match status" value="1"/>
</dbReference>